<dbReference type="Proteomes" id="UP001221757">
    <property type="component" value="Unassembled WGS sequence"/>
</dbReference>
<feature type="domain" description="Protein kinase" evidence="4">
    <location>
        <begin position="1"/>
        <end position="234"/>
    </location>
</feature>
<dbReference type="Gene3D" id="1.10.510.10">
    <property type="entry name" value="Transferase(Phosphotransferase) domain 1"/>
    <property type="match status" value="1"/>
</dbReference>
<keyword evidence="5" id="KW-0418">Kinase</keyword>
<dbReference type="PROSITE" id="PS50011">
    <property type="entry name" value="PROTEIN_KINASE_DOM"/>
    <property type="match status" value="1"/>
</dbReference>
<dbReference type="InterPro" id="IPR000719">
    <property type="entry name" value="Prot_kinase_dom"/>
</dbReference>
<proteinExistence type="predicted"/>
<keyword evidence="2" id="KW-0547">Nucleotide-binding</keyword>
<dbReference type="AlphaFoldDB" id="A0AAD7CU18"/>
<evidence type="ECO:0000259" key="4">
    <source>
        <dbReference type="PROSITE" id="PS50011"/>
    </source>
</evidence>
<reference evidence="5" key="1">
    <citation type="submission" date="2023-03" db="EMBL/GenBank/DDBJ databases">
        <title>Massive genome expansion in bonnet fungi (Mycena s.s.) driven by repeated elements and novel gene families across ecological guilds.</title>
        <authorList>
            <consortium name="Lawrence Berkeley National Laboratory"/>
            <person name="Harder C.B."/>
            <person name="Miyauchi S."/>
            <person name="Viragh M."/>
            <person name="Kuo A."/>
            <person name="Thoen E."/>
            <person name="Andreopoulos B."/>
            <person name="Lu D."/>
            <person name="Skrede I."/>
            <person name="Drula E."/>
            <person name="Henrissat B."/>
            <person name="Morin E."/>
            <person name="Kohler A."/>
            <person name="Barry K."/>
            <person name="LaButti K."/>
            <person name="Morin E."/>
            <person name="Salamov A."/>
            <person name="Lipzen A."/>
            <person name="Mereny Z."/>
            <person name="Hegedus B."/>
            <person name="Baldrian P."/>
            <person name="Stursova M."/>
            <person name="Weitz H."/>
            <person name="Taylor A."/>
            <person name="Grigoriev I.V."/>
            <person name="Nagy L.G."/>
            <person name="Martin F."/>
            <person name="Kauserud H."/>
        </authorList>
    </citation>
    <scope>NUCLEOTIDE SEQUENCE</scope>
    <source>
        <strain evidence="5">CBHHK067</strain>
    </source>
</reference>
<evidence type="ECO:0000256" key="1">
    <source>
        <dbReference type="ARBA" id="ARBA00022527"/>
    </source>
</evidence>
<dbReference type="InterPro" id="IPR011009">
    <property type="entry name" value="Kinase-like_dom_sf"/>
</dbReference>
<keyword evidence="3" id="KW-0067">ATP-binding</keyword>
<evidence type="ECO:0000313" key="5">
    <source>
        <dbReference type="EMBL" id="KAJ7663005.1"/>
    </source>
</evidence>
<dbReference type="PANTHER" id="PTHR24055">
    <property type="entry name" value="MITOGEN-ACTIVATED PROTEIN KINASE"/>
    <property type="match status" value="1"/>
</dbReference>
<accession>A0AAD7CU18</accession>
<dbReference type="SUPFAM" id="SSF56112">
    <property type="entry name" value="Protein kinase-like (PK-like)"/>
    <property type="match status" value="1"/>
</dbReference>
<gene>
    <name evidence="5" type="ORF">B0H17DRAFT_1184925</name>
</gene>
<dbReference type="GO" id="GO:0004674">
    <property type="term" value="F:protein serine/threonine kinase activity"/>
    <property type="evidence" value="ECO:0007669"/>
    <property type="project" value="UniProtKB-KW"/>
</dbReference>
<evidence type="ECO:0000313" key="6">
    <source>
        <dbReference type="Proteomes" id="UP001221757"/>
    </source>
</evidence>
<protein>
    <submittedName>
        <fullName evidence="5">Kinase-like domain-containing protein</fullName>
    </submittedName>
</protein>
<comment type="caution">
    <text evidence="5">The sequence shown here is derived from an EMBL/GenBank/DDBJ whole genome shotgun (WGS) entry which is preliminary data.</text>
</comment>
<dbReference type="GO" id="GO:0005524">
    <property type="term" value="F:ATP binding"/>
    <property type="evidence" value="ECO:0007669"/>
    <property type="project" value="UniProtKB-KW"/>
</dbReference>
<evidence type="ECO:0000256" key="2">
    <source>
        <dbReference type="ARBA" id="ARBA00022741"/>
    </source>
</evidence>
<dbReference type="InterPro" id="IPR050117">
    <property type="entry name" value="MAPK"/>
</dbReference>
<keyword evidence="1" id="KW-0723">Serine/threonine-protein kinase</keyword>
<keyword evidence="5" id="KW-0808">Transferase</keyword>
<dbReference type="EMBL" id="JARKIE010000235">
    <property type="protein sequence ID" value="KAJ7663005.1"/>
    <property type="molecule type" value="Genomic_DNA"/>
</dbReference>
<keyword evidence="6" id="KW-1185">Reference proteome</keyword>
<evidence type="ECO:0000256" key="3">
    <source>
        <dbReference type="ARBA" id="ARBA00022840"/>
    </source>
</evidence>
<organism evidence="5 6">
    <name type="scientific">Mycena rosella</name>
    <name type="common">Pink bonnet</name>
    <name type="synonym">Agaricus rosellus</name>
    <dbReference type="NCBI Taxonomy" id="1033263"/>
    <lineage>
        <taxon>Eukaryota</taxon>
        <taxon>Fungi</taxon>
        <taxon>Dikarya</taxon>
        <taxon>Basidiomycota</taxon>
        <taxon>Agaricomycotina</taxon>
        <taxon>Agaricomycetes</taxon>
        <taxon>Agaricomycetidae</taxon>
        <taxon>Agaricales</taxon>
        <taxon>Marasmiineae</taxon>
        <taxon>Mycenaceae</taxon>
        <taxon>Mycena</taxon>
    </lineage>
</organism>
<sequence length="236" mass="25890">MIEDLNEPGIIRQIFQAVEFLHKDGVVHRGPRSPSVPNYIAATAPFCPDGEAMREQAAELVIKMDDFGCTFRPGTADILVSDGGPPRWLRAPECIISEFSAADTSLPVPAPWSFQSDIWTLGCSLVELYSRSPNQTLLFAGSDTPSLGSIIRDGQTLGSISEVNCDESSVAANWLLLETSVRTARVPKTPGNKTDKQRDTKDVEVYLSLVKRMLRWNANDRISADQALKSHLFQGA</sequence>
<name>A0AAD7CU18_MYCRO</name>